<gene>
    <name evidence="4" type="ORF">DBV39_05265</name>
</gene>
<dbReference type="GO" id="GO:0042834">
    <property type="term" value="F:peptidoglycan binding"/>
    <property type="evidence" value="ECO:0007669"/>
    <property type="project" value="InterPro"/>
</dbReference>
<dbReference type="GO" id="GO:0032506">
    <property type="term" value="P:cytokinetic process"/>
    <property type="evidence" value="ECO:0007669"/>
    <property type="project" value="TreeGrafter"/>
</dbReference>
<dbReference type="GO" id="GO:0030428">
    <property type="term" value="C:cell septum"/>
    <property type="evidence" value="ECO:0007669"/>
    <property type="project" value="TreeGrafter"/>
</dbReference>
<feature type="transmembrane region" description="Helical" evidence="2">
    <location>
        <begin position="40"/>
        <end position="58"/>
    </location>
</feature>
<proteinExistence type="predicted"/>
<dbReference type="KEGG" id="boz:DBV39_05265"/>
<dbReference type="PANTHER" id="PTHR38687:SF1">
    <property type="entry name" value="CELL DIVISION PROTEIN DEDD"/>
    <property type="match status" value="1"/>
</dbReference>
<feature type="region of interest" description="Disordered" evidence="1">
    <location>
        <begin position="1"/>
        <end position="29"/>
    </location>
</feature>
<feature type="compositionally biased region" description="Polar residues" evidence="1">
    <location>
        <begin position="108"/>
        <end position="133"/>
    </location>
</feature>
<dbReference type="InterPro" id="IPR052521">
    <property type="entry name" value="Cell_div_SPOR-domain"/>
</dbReference>
<feature type="region of interest" description="Disordered" evidence="1">
    <location>
        <begin position="84"/>
        <end position="180"/>
    </location>
</feature>
<organism evidence="4 5">
    <name type="scientific">Orrella marina</name>
    <dbReference type="NCBI Taxonomy" id="2163011"/>
    <lineage>
        <taxon>Bacteria</taxon>
        <taxon>Pseudomonadati</taxon>
        <taxon>Pseudomonadota</taxon>
        <taxon>Betaproteobacteria</taxon>
        <taxon>Burkholderiales</taxon>
        <taxon>Alcaligenaceae</taxon>
        <taxon>Orrella</taxon>
    </lineage>
</organism>
<feature type="compositionally biased region" description="Polar residues" evidence="1">
    <location>
        <begin position="84"/>
        <end position="100"/>
    </location>
</feature>
<dbReference type="OrthoDB" id="7063246at2"/>
<dbReference type="GO" id="GO:0032153">
    <property type="term" value="C:cell division site"/>
    <property type="evidence" value="ECO:0007669"/>
    <property type="project" value="TreeGrafter"/>
</dbReference>
<feature type="compositionally biased region" description="Low complexity" evidence="1">
    <location>
        <begin position="10"/>
        <end position="29"/>
    </location>
</feature>
<evidence type="ECO:0000313" key="4">
    <source>
        <dbReference type="EMBL" id="AWB35649.1"/>
    </source>
</evidence>
<dbReference type="RefSeq" id="WP_108623105.1">
    <property type="nucleotide sequence ID" value="NZ_CP028901.1"/>
</dbReference>
<dbReference type="EMBL" id="CP028901">
    <property type="protein sequence ID" value="AWB35649.1"/>
    <property type="molecule type" value="Genomic_DNA"/>
</dbReference>
<dbReference type="SUPFAM" id="SSF110997">
    <property type="entry name" value="Sporulation related repeat"/>
    <property type="match status" value="1"/>
</dbReference>
<evidence type="ECO:0000256" key="2">
    <source>
        <dbReference type="SAM" id="Phobius"/>
    </source>
</evidence>
<dbReference type="PROSITE" id="PS51724">
    <property type="entry name" value="SPOR"/>
    <property type="match status" value="1"/>
</dbReference>
<evidence type="ECO:0000259" key="3">
    <source>
        <dbReference type="PROSITE" id="PS51724"/>
    </source>
</evidence>
<dbReference type="Gene3D" id="3.30.70.1070">
    <property type="entry name" value="Sporulation related repeat"/>
    <property type="match status" value="1"/>
</dbReference>
<keyword evidence="2" id="KW-0812">Transmembrane</keyword>
<evidence type="ECO:0000256" key="1">
    <source>
        <dbReference type="SAM" id="MobiDB-lite"/>
    </source>
</evidence>
<keyword evidence="5" id="KW-1185">Reference proteome</keyword>
<dbReference type="AlphaFoldDB" id="A0A2R4XPN8"/>
<dbReference type="InterPro" id="IPR036680">
    <property type="entry name" value="SPOR-like_sf"/>
</dbReference>
<name>A0A2R4XPN8_9BURK</name>
<accession>A0A2R4XPN8</accession>
<feature type="domain" description="SPOR" evidence="3">
    <location>
        <begin position="200"/>
        <end position="280"/>
    </location>
</feature>
<dbReference type="PANTHER" id="PTHR38687">
    <property type="entry name" value="CELL DIVISION PROTEIN DEDD-RELATED"/>
    <property type="match status" value="1"/>
</dbReference>
<evidence type="ECO:0000313" key="5">
    <source>
        <dbReference type="Proteomes" id="UP000244571"/>
    </source>
</evidence>
<dbReference type="Proteomes" id="UP000244571">
    <property type="component" value="Chromosome"/>
</dbReference>
<keyword evidence="2" id="KW-1133">Transmembrane helix</keyword>
<protein>
    <submittedName>
        <fullName evidence="4">Sporulation protein</fullName>
    </submittedName>
</protein>
<reference evidence="4 5" key="1">
    <citation type="submission" date="2018-04" db="EMBL/GenBank/DDBJ databases">
        <title>Bordetella sp. HZ20 isolated from seawater.</title>
        <authorList>
            <person name="Sun C."/>
        </authorList>
    </citation>
    <scope>NUCLEOTIDE SEQUENCE [LARGE SCALE GENOMIC DNA]</scope>
    <source>
        <strain evidence="4 5">HZ20</strain>
    </source>
</reference>
<keyword evidence="2" id="KW-0472">Membrane</keyword>
<dbReference type="InterPro" id="IPR007730">
    <property type="entry name" value="SPOR-like_dom"/>
</dbReference>
<sequence>MGLFSRKESASSSRQGSRPRPSVSSEAQAASMRVRARRRLAGAVALVLAAVIVLPMLLDSEPKPIPASVEIAIPDRNSPFNPTLITSAASDSTVRGTVQPVTPGALDSQDTGSASVGTETTGQQAPRTETTGAASVETDAGAATDSAQTTSEQAASEPKPAAEVKEPKPAPPTPATRTDDGSRAIALLEGRAPTAGAAAKPSGSGFVVQVASYSTQADASTRRDKLRSEGVTNAFVESTTVNGKPTFRLRVGPFSSRDAAQAAQTRLRSLGYPTGFIATQ</sequence>
<dbReference type="Pfam" id="PF05036">
    <property type="entry name" value="SPOR"/>
    <property type="match status" value="1"/>
</dbReference>